<dbReference type="OrthoDB" id="3206999at2"/>
<reference evidence="2 3" key="1">
    <citation type="submission" date="2019-06" db="EMBL/GenBank/DDBJ databases">
        <title>Sequencing the genomes of 1000 actinobacteria strains.</title>
        <authorList>
            <person name="Klenk H.-P."/>
        </authorList>
    </citation>
    <scope>NUCLEOTIDE SEQUENCE [LARGE SCALE GENOMIC DNA]</scope>
    <source>
        <strain evidence="2 3">DSM 102200</strain>
    </source>
</reference>
<comment type="caution">
    <text evidence="2">The sequence shown here is derived from an EMBL/GenBank/DDBJ whole genome shotgun (WGS) entry which is preliminary data.</text>
</comment>
<dbReference type="Gene3D" id="1.25.40.10">
    <property type="entry name" value="Tetratricopeptide repeat domain"/>
    <property type="match status" value="3"/>
</dbReference>
<dbReference type="Proteomes" id="UP000316096">
    <property type="component" value="Unassembled WGS sequence"/>
</dbReference>
<dbReference type="InterPro" id="IPR024983">
    <property type="entry name" value="CHAT_dom"/>
</dbReference>
<accession>A0A543C0Q2</accession>
<sequence length="1253" mass="133800">MKRRLRLWRALRRARAAQKQAVPSSSARLITRALTANPGMDDRLVLLTGLAAVYEASGDLPLAIDTLATAADLALPDHRYAAPLLLNLSLAYDQAYAVTADRAFLDDAVSAARRARRAVGETHPARADVLNGVVAVLVEAEEVLDRPELLDEAVRAGTEVVAAGDGGRHNLAVAYRSRYERHGHLPDLHAALRHAEDALDRAGAEAETAAELGHILRLLYSVTGAEEDAARAVAACRAAVESTEPDDEEGVARRAILAGALLDAYQAGDQAALEEAVAYARAALTADRDERAFVAAQIAATVLTVWARRHRDIEVAHEAEAAATAAVRATVPDTADRAVALDTLATALYGRFQLTGDPQPLDEAIETGRNAQAIPTSATDHAGHLGNLGTSLFDRYTVTGDRSDLESAVELDRQAGALLDEAHPERGMYLNNLNVALRHRYEVTGAHADLEESIAIGRLATRDAPTPDRPLRLSNLGGSLFVRYERFGDLADLDEDVACQREAAELLPDGYPDAPSVLGNLGLALQSRYRRLGTEADLSEAAEALGDAVAADALPRDRTAIRSLYGQVLHSRWEAGGEEADLRGAIEQARLAVEATHADDPALPQRLGNLVTMLESAAGDSPAAAEEAVAAARRALAVLPDGHPDAPGLRSGLALALSARGDTGDAVREARAAVEETPPRHPDRAQFLINLAYVLRERRAETDDVIAALRQAALLDTAPPAVRLRAAQAWGGLAAERGSHADAARGLSLAVELLPEVSPRRLGRTDAQRWLAGFPGLGCAAAAACLASDEPERAVRSLELGRAVLLNRTLHTRGDTSPLRAVDGALADEFERLRDRLDALPEEEATPFSVGPASGAHGGDAHARMAAARRRERRSQLVERFADVVRRIERLPGFGGFLRPPAVDELLAEARTGPVVMVNVGDDRGDALLLTAAGLRHVPLSGLRAERLNEIAFEFHRDVAQAHDRSVGRAAREEAEGRLADVLDWLWTTIAAPVLAELDQAGYARSGRTIWWVPTGMLAFLPLHAATRRDGGDSLLEHAVSRYTPTVTSLHLARRTMAAGAEPRAGVIVSMGEDHADRSWAAAGVEATRFAERFGVLPLDAATVTRAEVTEAIRTCSDLHIALHARSDADDPSRSCLLLAGGEMAVPEIAAIRNERARLAYLSACETTLTTAALVDEGIHLTSAFQLTGFPQVVGTLWAVRGLVAAHAAERFYDELREAGGDAGRAVHETVRYLRDRYAGFPSAWAALHCVGA</sequence>
<proteinExistence type="predicted"/>
<organism evidence="2 3">
    <name type="scientific">Actinoallomurus bryophytorum</name>
    <dbReference type="NCBI Taxonomy" id="1490222"/>
    <lineage>
        <taxon>Bacteria</taxon>
        <taxon>Bacillati</taxon>
        <taxon>Actinomycetota</taxon>
        <taxon>Actinomycetes</taxon>
        <taxon>Streptosporangiales</taxon>
        <taxon>Thermomonosporaceae</taxon>
        <taxon>Actinoallomurus</taxon>
    </lineage>
</organism>
<dbReference type="Pfam" id="PF12770">
    <property type="entry name" value="CHAT"/>
    <property type="match status" value="1"/>
</dbReference>
<dbReference type="RefSeq" id="WP_141962661.1">
    <property type="nucleotide sequence ID" value="NZ_VFOZ01000002.1"/>
</dbReference>
<evidence type="ECO:0000313" key="2">
    <source>
        <dbReference type="EMBL" id="TQL90661.1"/>
    </source>
</evidence>
<protein>
    <submittedName>
        <fullName evidence="2">CHAT domain-containing protein</fullName>
    </submittedName>
</protein>
<dbReference type="SUPFAM" id="SSF48452">
    <property type="entry name" value="TPR-like"/>
    <property type="match status" value="1"/>
</dbReference>
<feature type="domain" description="CHAT" evidence="1">
    <location>
        <begin position="982"/>
        <end position="1252"/>
    </location>
</feature>
<dbReference type="EMBL" id="VFOZ01000002">
    <property type="protein sequence ID" value="TQL90661.1"/>
    <property type="molecule type" value="Genomic_DNA"/>
</dbReference>
<evidence type="ECO:0000313" key="3">
    <source>
        <dbReference type="Proteomes" id="UP000316096"/>
    </source>
</evidence>
<name>A0A543C0Q2_9ACTN</name>
<gene>
    <name evidence="2" type="ORF">FB559_7972</name>
</gene>
<dbReference type="InterPro" id="IPR011990">
    <property type="entry name" value="TPR-like_helical_dom_sf"/>
</dbReference>
<evidence type="ECO:0000259" key="1">
    <source>
        <dbReference type="Pfam" id="PF12770"/>
    </source>
</evidence>
<keyword evidence="3" id="KW-1185">Reference proteome</keyword>
<dbReference type="AlphaFoldDB" id="A0A543C0Q2"/>